<name>A0ABR7MVD1_9FIRM</name>
<feature type="transmembrane region" description="Helical" evidence="1">
    <location>
        <begin position="285"/>
        <end position="307"/>
    </location>
</feature>
<protein>
    <submittedName>
        <fullName evidence="3">Uncharacterized protein</fullName>
    </submittedName>
</protein>
<evidence type="ECO:0000256" key="1">
    <source>
        <dbReference type="SAM" id="Phobius"/>
    </source>
</evidence>
<dbReference type="RefSeq" id="WP_249305100.1">
    <property type="nucleotide sequence ID" value="NZ_JACRSW010000031.1"/>
</dbReference>
<feature type="transmembrane region" description="Helical" evidence="1">
    <location>
        <begin position="593"/>
        <end position="615"/>
    </location>
</feature>
<feature type="transmembrane region" description="Helical" evidence="1">
    <location>
        <begin position="488"/>
        <end position="506"/>
    </location>
</feature>
<gene>
    <name evidence="3" type="ORF">H8700_08515</name>
</gene>
<comment type="caution">
    <text evidence="3">The sequence shown here is derived from an EMBL/GenBank/DDBJ whole genome shotgun (WGS) entry which is preliminary data.</text>
</comment>
<feature type="transmembrane region" description="Helical" evidence="1">
    <location>
        <begin position="635"/>
        <end position="659"/>
    </location>
</feature>
<feature type="signal peptide" evidence="2">
    <location>
        <begin position="1"/>
        <end position="26"/>
    </location>
</feature>
<dbReference type="EMBL" id="JACRSW010000031">
    <property type="protein sequence ID" value="MBC8557749.1"/>
    <property type="molecule type" value="Genomic_DNA"/>
</dbReference>
<keyword evidence="4" id="KW-1185">Reference proteome</keyword>
<keyword evidence="1" id="KW-0472">Membrane</keyword>
<feature type="transmembrane region" description="Helical" evidence="1">
    <location>
        <begin position="428"/>
        <end position="453"/>
    </location>
</feature>
<dbReference type="Gene3D" id="2.160.20.110">
    <property type="match status" value="1"/>
</dbReference>
<feature type="chain" id="PRO_5045440932" evidence="2">
    <location>
        <begin position="27"/>
        <end position="944"/>
    </location>
</feature>
<evidence type="ECO:0000313" key="3">
    <source>
        <dbReference type="EMBL" id="MBC8557749.1"/>
    </source>
</evidence>
<feature type="transmembrane region" description="Helical" evidence="1">
    <location>
        <begin position="735"/>
        <end position="759"/>
    </location>
</feature>
<keyword evidence="1" id="KW-1133">Transmembrane helix</keyword>
<feature type="transmembrane region" description="Helical" evidence="1">
    <location>
        <begin position="389"/>
        <end position="408"/>
    </location>
</feature>
<feature type="transmembrane region" description="Helical" evidence="1">
    <location>
        <begin position="327"/>
        <end position="345"/>
    </location>
</feature>
<keyword evidence="1" id="KW-0812">Transmembrane</keyword>
<feature type="transmembrane region" description="Helical" evidence="1">
    <location>
        <begin position="357"/>
        <end position="377"/>
    </location>
</feature>
<proteinExistence type="predicted"/>
<feature type="transmembrane region" description="Helical" evidence="1">
    <location>
        <begin position="465"/>
        <end position="482"/>
    </location>
</feature>
<evidence type="ECO:0000256" key="2">
    <source>
        <dbReference type="SAM" id="SignalP"/>
    </source>
</evidence>
<organism evidence="3 4">
    <name type="scientific">Jutongia hominis</name>
    <dbReference type="NCBI Taxonomy" id="2763664"/>
    <lineage>
        <taxon>Bacteria</taxon>
        <taxon>Bacillati</taxon>
        <taxon>Bacillota</taxon>
        <taxon>Clostridia</taxon>
        <taxon>Lachnospirales</taxon>
        <taxon>Lachnospiraceae</taxon>
        <taxon>Jutongia</taxon>
    </lineage>
</organism>
<feature type="transmembrane region" description="Helical" evidence="1">
    <location>
        <begin position="680"/>
        <end position="700"/>
    </location>
</feature>
<accession>A0ABR7MVD1</accession>
<sequence>MKYIQKMIKAVFLMLICLGFCVSVSAASEAGFQGAGTKDDPYQIGSYEDLCRFRDNVNNGKEYENVYFSQTADIDLQKKEWTPIGVGGCHFMGTYDGGGHSIENLVIQNKKKDIAYGFFSSLGGCVANIKLANGDIKGDLSGGIAGTAVGDKACIINCYSNVHVKGMRSGGIAGNFKDGYIVGCINTGEIQGKESCSIVGSSSSVKVYASYSTGKKKLMQKDVVSATSDTIEKSDLTDDGFVKKLNVLSGLSGYLYKNFANVQIKQWQIENNELTYSDATTWSTIWGFVNYDLLLVLLLIYIVYFVAKRYRNKDKDFWEMFHKEVKANCLIFGIVSVFLDTALFTRTILDLRIGNSLFVILSNLIAVYCLIMWILHAKFHKIVKPMQHIPFLIVVVICIVLQIVQFNVVPKYDASLYYGSLMEGAKQFNMGLLSYLGNFVCWKWIHGLALFLAPFEFIAPASIRSVYLANIFITVITLFLLYNMLKGLYVKITPLISALVCAYLVLCPYSVGMMSYLCMDIHLVFFGIWLMYAIYKRNPMMIGFCGFLLTYTKITGMVFYVFVLAVMVLYELSDIEEYGLIKSFCVWFKPGKVLTYISPVLTYMIFFVVGDYFTIQSFLGTYVSDTAIKLKTGVGMLNIIFQSFIFGFRWLIPAIILIIGICAIKKAKNVQILTQDGLRMLTALVIGSLFVFILFCIYNGDAECPRYTAIFNVLFTFLFAFMLGCIRKKSVLQKVIAFLVVILLAVQTFVSIDPFVVILSEPIKTGKVKLYKHAMPNDDRDTMVLRAEDDGKPSESDLYVHNLEYFYEDDLIDQMLKTISPKNERFYVLDMLEYELHISGSYHRQYKIYWDPDKQCRTYNDQGTDKEYVNVTTITTTYLTSEKFKYFVSSNNRVYLIVPARIKEKEALGAIQKCGYDITNRYKFENMYGYMTVYEVTSQKDFEY</sequence>
<feature type="transmembrane region" description="Helical" evidence="1">
    <location>
        <begin position="513"/>
        <end position="535"/>
    </location>
</feature>
<evidence type="ECO:0000313" key="4">
    <source>
        <dbReference type="Proteomes" id="UP000637513"/>
    </source>
</evidence>
<keyword evidence="2" id="KW-0732">Signal</keyword>
<feature type="transmembrane region" description="Helical" evidence="1">
    <location>
        <begin position="706"/>
        <end position="723"/>
    </location>
</feature>
<feature type="transmembrane region" description="Helical" evidence="1">
    <location>
        <begin position="541"/>
        <end position="572"/>
    </location>
</feature>
<reference evidence="3 4" key="1">
    <citation type="submission" date="2020-08" db="EMBL/GenBank/DDBJ databases">
        <title>Genome public.</title>
        <authorList>
            <person name="Liu C."/>
            <person name="Sun Q."/>
        </authorList>
    </citation>
    <scope>NUCLEOTIDE SEQUENCE [LARGE SCALE GENOMIC DNA]</scope>
    <source>
        <strain evidence="3 4">BX3</strain>
    </source>
</reference>
<dbReference type="Proteomes" id="UP000637513">
    <property type="component" value="Unassembled WGS sequence"/>
</dbReference>